<dbReference type="AlphaFoldDB" id="A0A843WBX8"/>
<gene>
    <name evidence="1" type="ORF">Taro_038145</name>
</gene>
<protein>
    <submittedName>
        <fullName evidence="1">Uncharacterized protein</fullName>
    </submittedName>
</protein>
<organism evidence="1 2">
    <name type="scientific">Colocasia esculenta</name>
    <name type="common">Wild taro</name>
    <name type="synonym">Arum esculentum</name>
    <dbReference type="NCBI Taxonomy" id="4460"/>
    <lineage>
        <taxon>Eukaryota</taxon>
        <taxon>Viridiplantae</taxon>
        <taxon>Streptophyta</taxon>
        <taxon>Embryophyta</taxon>
        <taxon>Tracheophyta</taxon>
        <taxon>Spermatophyta</taxon>
        <taxon>Magnoliopsida</taxon>
        <taxon>Liliopsida</taxon>
        <taxon>Araceae</taxon>
        <taxon>Aroideae</taxon>
        <taxon>Colocasieae</taxon>
        <taxon>Colocasia</taxon>
    </lineage>
</organism>
<dbReference type="EMBL" id="NMUH01003394">
    <property type="protein sequence ID" value="MQM05336.1"/>
    <property type="molecule type" value="Genomic_DNA"/>
</dbReference>
<reference evidence="1" key="1">
    <citation type="submission" date="2017-07" db="EMBL/GenBank/DDBJ databases">
        <title>Taro Niue Genome Assembly and Annotation.</title>
        <authorList>
            <person name="Atibalentja N."/>
            <person name="Keating K."/>
            <person name="Fields C.J."/>
        </authorList>
    </citation>
    <scope>NUCLEOTIDE SEQUENCE</scope>
    <source>
        <strain evidence="1">Niue_2</strain>
        <tissue evidence="1">Leaf</tissue>
    </source>
</reference>
<evidence type="ECO:0000313" key="1">
    <source>
        <dbReference type="EMBL" id="MQM05336.1"/>
    </source>
</evidence>
<evidence type="ECO:0000313" key="2">
    <source>
        <dbReference type="Proteomes" id="UP000652761"/>
    </source>
</evidence>
<comment type="caution">
    <text evidence="1">The sequence shown here is derived from an EMBL/GenBank/DDBJ whole genome shotgun (WGS) entry which is preliminary data.</text>
</comment>
<dbReference type="Proteomes" id="UP000652761">
    <property type="component" value="Unassembled WGS sequence"/>
</dbReference>
<keyword evidence="2" id="KW-1185">Reference proteome</keyword>
<name>A0A843WBX8_COLES</name>
<accession>A0A843WBX8</accession>
<sequence>MCRLQNATPRHAAFTNLNATDTPVATLSRQGVSPAPYDVLTVRTCPTHLLHLEPPRETPQQLPLVEQSLWKLCSAGVLKNSTTVKNAT</sequence>
<proteinExistence type="predicted"/>